<protein>
    <recommendedName>
        <fullName evidence="2">THUMP domain-containing protein</fullName>
    </recommendedName>
</protein>
<feature type="domain" description="THUMP" evidence="2">
    <location>
        <begin position="45"/>
        <end position="151"/>
    </location>
</feature>
<keyword evidence="4" id="KW-1185">Reference proteome</keyword>
<accession>A0AAD5UL27</accession>
<keyword evidence="1" id="KW-0694">RNA-binding</keyword>
<evidence type="ECO:0000313" key="4">
    <source>
        <dbReference type="Proteomes" id="UP001210925"/>
    </source>
</evidence>
<dbReference type="InterPro" id="IPR040183">
    <property type="entry name" value="THUMPD1-like"/>
</dbReference>
<dbReference type="CDD" id="cd11717">
    <property type="entry name" value="THUMP_THUMPD1_like"/>
    <property type="match status" value="1"/>
</dbReference>
<name>A0AAD5UL27_9FUNG</name>
<sequence length="171" mass="19579">MGKQKAYKPQRSDTSRSFTLPTGTKGFLTNDTIEPVSFALKILNELIESKIKNTRYTSRIIPISDTCFALMKDIKEMASKRIHEFFDGLEPSTFVIVPKIRNNTSLKNARDELIQMVAEIVPTKHKVDINGAKYSIMLEIMNNVCGISIVTDYNRLKKFNLEQFENKENPE</sequence>
<dbReference type="SUPFAM" id="SSF143437">
    <property type="entry name" value="THUMP domain-like"/>
    <property type="match status" value="1"/>
</dbReference>
<dbReference type="Pfam" id="PF02926">
    <property type="entry name" value="THUMP"/>
    <property type="match status" value="1"/>
</dbReference>
<dbReference type="AlphaFoldDB" id="A0AAD5UL27"/>
<dbReference type="GO" id="GO:0003723">
    <property type="term" value="F:RNA binding"/>
    <property type="evidence" value="ECO:0007669"/>
    <property type="project" value="UniProtKB-UniRule"/>
</dbReference>
<organism evidence="3 4">
    <name type="scientific">Boothiomyces macroporosus</name>
    <dbReference type="NCBI Taxonomy" id="261099"/>
    <lineage>
        <taxon>Eukaryota</taxon>
        <taxon>Fungi</taxon>
        <taxon>Fungi incertae sedis</taxon>
        <taxon>Chytridiomycota</taxon>
        <taxon>Chytridiomycota incertae sedis</taxon>
        <taxon>Chytridiomycetes</taxon>
        <taxon>Rhizophydiales</taxon>
        <taxon>Terramycetaceae</taxon>
        <taxon>Boothiomyces</taxon>
    </lineage>
</organism>
<comment type="caution">
    <text evidence="3">The sequence shown here is derived from an EMBL/GenBank/DDBJ whole genome shotgun (WGS) entry which is preliminary data.</text>
</comment>
<evidence type="ECO:0000259" key="2">
    <source>
        <dbReference type="PROSITE" id="PS51165"/>
    </source>
</evidence>
<gene>
    <name evidence="3" type="ORF">HK103_000599</name>
</gene>
<dbReference type="InterPro" id="IPR004114">
    <property type="entry name" value="THUMP_dom"/>
</dbReference>
<dbReference type="Gene3D" id="3.30.2300.10">
    <property type="entry name" value="THUMP superfamily"/>
    <property type="match status" value="1"/>
</dbReference>
<evidence type="ECO:0000313" key="3">
    <source>
        <dbReference type="EMBL" id="KAJ3260457.1"/>
    </source>
</evidence>
<dbReference type="PANTHER" id="PTHR13452">
    <property type="entry name" value="THUMP DOMAIN CONTAINING PROTEIN 1-RELATED"/>
    <property type="match status" value="1"/>
</dbReference>
<dbReference type="SMART" id="SM00981">
    <property type="entry name" value="THUMP"/>
    <property type="match status" value="1"/>
</dbReference>
<dbReference type="EMBL" id="JADGKB010000011">
    <property type="protein sequence ID" value="KAJ3260457.1"/>
    <property type="molecule type" value="Genomic_DNA"/>
</dbReference>
<reference evidence="3" key="1">
    <citation type="submission" date="2020-05" db="EMBL/GenBank/DDBJ databases">
        <title>Phylogenomic resolution of chytrid fungi.</title>
        <authorList>
            <person name="Stajich J.E."/>
            <person name="Amses K."/>
            <person name="Simmons R."/>
            <person name="Seto K."/>
            <person name="Myers J."/>
            <person name="Bonds A."/>
            <person name="Quandt C.A."/>
            <person name="Barry K."/>
            <person name="Liu P."/>
            <person name="Grigoriev I."/>
            <person name="Longcore J.E."/>
            <person name="James T.Y."/>
        </authorList>
    </citation>
    <scope>NUCLEOTIDE SEQUENCE</scope>
    <source>
        <strain evidence="3">PLAUS21</strain>
    </source>
</reference>
<dbReference type="PANTHER" id="PTHR13452:SF10">
    <property type="entry name" value="THUMP DOMAIN-CONTAINING PROTEIN 1"/>
    <property type="match status" value="1"/>
</dbReference>
<dbReference type="PROSITE" id="PS51165">
    <property type="entry name" value="THUMP"/>
    <property type="match status" value="1"/>
</dbReference>
<proteinExistence type="predicted"/>
<dbReference type="Proteomes" id="UP001210925">
    <property type="component" value="Unassembled WGS sequence"/>
</dbReference>
<dbReference type="GO" id="GO:0006400">
    <property type="term" value="P:tRNA modification"/>
    <property type="evidence" value="ECO:0007669"/>
    <property type="project" value="InterPro"/>
</dbReference>
<evidence type="ECO:0000256" key="1">
    <source>
        <dbReference type="PROSITE-ProRule" id="PRU00529"/>
    </source>
</evidence>